<dbReference type="HOGENOM" id="CLU_030805_2_0_1"/>
<evidence type="ECO:0000313" key="4">
    <source>
        <dbReference type="Proteomes" id="UP000016931"/>
    </source>
</evidence>
<dbReference type="Pfam" id="PF02464">
    <property type="entry name" value="CinA"/>
    <property type="match status" value="1"/>
</dbReference>
<organism evidence="3 4">
    <name type="scientific">Sphaerulina musiva (strain SO2202)</name>
    <name type="common">Poplar stem canker fungus</name>
    <name type="synonym">Septoria musiva</name>
    <dbReference type="NCBI Taxonomy" id="692275"/>
    <lineage>
        <taxon>Eukaryota</taxon>
        <taxon>Fungi</taxon>
        <taxon>Dikarya</taxon>
        <taxon>Ascomycota</taxon>
        <taxon>Pezizomycotina</taxon>
        <taxon>Dothideomycetes</taxon>
        <taxon>Dothideomycetidae</taxon>
        <taxon>Mycosphaerellales</taxon>
        <taxon>Mycosphaerellaceae</taxon>
        <taxon>Sphaerulina</taxon>
    </lineage>
</organism>
<feature type="domain" description="CinA C-terminal" evidence="2">
    <location>
        <begin position="30"/>
        <end position="183"/>
    </location>
</feature>
<evidence type="ECO:0000256" key="1">
    <source>
        <dbReference type="SAM" id="MobiDB-lite"/>
    </source>
</evidence>
<protein>
    <submittedName>
        <fullName evidence="3">Competence/damage-inducible CinA family protein</fullName>
    </submittedName>
</protein>
<name>M3BXF7_SPHMS</name>
<feature type="compositionally biased region" description="Polar residues" evidence="1">
    <location>
        <begin position="13"/>
        <end position="22"/>
    </location>
</feature>
<reference evidence="3 4" key="1">
    <citation type="journal article" date="2012" name="PLoS Pathog.">
        <title>Diverse lifestyles and strategies of plant pathogenesis encoded in the genomes of eighteen Dothideomycetes fungi.</title>
        <authorList>
            <person name="Ohm R.A."/>
            <person name="Feau N."/>
            <person name="Henrissat B."/>
            <person name="Schoch C.L."/>
            <person name="Horwitz B.A."/>
            <person name="Barry K.W."/>
            <person name="Condon B.J."/>
            <person name="Copeland A.C."/>
            <person name="Dhillon B."/>
            <person name="Glaser F."/>
            <person name="Hesse C.N."/>
            <person name="Kosti I."/>
            <person name="LaButti K."/>
            <person name="Lindquist E.A."/>
            <person name="Lucas S."/>
            <person name="Salamov A.A."/>
            <person name="Bradshaw R.E."/>
            <person name="Ciuffetti L."/>
            <person name="Hamelin R.C."/>
            <person name="Kema G.H.J."/>
            <person name="Lawrence C."/>
            <person name="Scott J.A."/>
            <person name="Spatafora J.W."/>
            <person name="Turgeon B.G."/>
            <person name="de Wit P.J.G.M."/>
            <person name="Zhong S."/>
            <person name="Goodwin S.B."/>
            <person name="Grigoriev I.V."/>
        </authorList>
    </citation>
    <scope>NUCLEOTIDE SEQUENCE [LARGE SCALE GENOMIC DNA]</scope>
    <source>
        <strain evidence="3 4">SO2202</strain>
    </source>
</reference>
<dbReference type="SUPFAM" id="SSF142433">
    <property type="entry name" value="CinA-like"/>
    <property type="match status" value="1"/>
</dbReference>
<dbReference type="STRING" id="692275.M3BXF7"/>
<dbReference type="OrthoDB" id="630895at2759"/>
<dbReference type="Gene3D" id="3.90.950.20">
    <property type="entry name" value="CinA-like"/>
    <property type="match status" value="1"/>
</dbReference>
<dbReference type="eggNOG" id="ENOG502S20M">
    <property type="taxonomic scope" value="Eukaryota"/>
</dbReference>
<dbReference type="Proteomes" id="UP000016931">
    <property type="component" value="Unassembled WGS sequence"/>
</dbReference>
<dbReference type="OMA" id="HTCIAVA"/>
<dbReference type="RefSeq" id="XP_016760882.1">
    <property type="nucleotide sequence ID" value="XM_016908940.1"/>
</dbReference>
<dbReference type="InterPro" id="IPR036653">
    <property type="entry name" value="CinA-like_C"/>
</dbReference>
<dbReference type="AlphaFoldDB" id="M3BXF7"/>
<keyword evidence="4" id="KW-1185">Reference proteome</keyword>
<dbReference type="InterPro" id="IPR008136">
    <property type="entry name" value="CinA_C"/>
</dbReference>
<dbReference type="GeneID" id="27906077"/>
<evidence type="ECO:0000313" key="3">
    <source>
        <dbReference type="EMBL" id="EMF12761.1"/>
    </source>
</evidence>
<accession>M3BXF7</accession>
<proteinExistence type="predicted"/>
<feature type="region of interest" description="Disordered" evidence="1">
    <location>
        <begin position="1"/>
        <end position="22"/>
    </location>
</feature>
<dbReference type="EMBL" id="KB456264">
    <property type="protein sequence ID" value="EMF12761.1"/>
    <property type="molecule type" value="Genomic_DNA"/>
</dbReference>
<sequence length="200" mass="21007">MSSSTSTDPSPPQQEQKLTQSFPPAQLHDLLTQISDLLKSRNESVSIAETACGGLISSSLLSTPGASKFYKGGLTLYTLPSRISYAGWTQETIANYKGPTTDIVSGLAKHVRGELESTYTLSESGTAGPTGGNTPNRTPGYVALAVACERGVFTREVETGLGGDRVGNMVKFAEEGLRLLLEVVIGEGRGNHGPGFVSKA</sequence>
<gene>
    <name evidence="3" type="ORF">SEPMUDRAFT_44704</name>
</gene>
<evidence type="ECO:0000259" key="2">
    <source>
        <dbReference type="Pfam" id="PF02464"/>
    </source>
</evidence>